<evidence type="ECO:0000256" key="2">
    <source>
        <dbReference type="ARBA" id="ARBA00023004"/>
    </source>
</evidence>
<dbReference type="InterPro" id="IPR017870">
    <property type="entry name" value="FeS_cluster_insertion_CS"/>
</dbReference>
<evidence type="ECO:0000313" key="7">
    <source>
        <dbReference type="Proteomes" id="UP000076809"/>
    </source>
</evidence>
<organism evidence="6 7">
    <name type="scientific">Aeromonas veronii</name>
    <dbReference type="NCBI Taxonomy" id="654"/>
    <lineage>
        <taxon>Bacteria</taxon>
        <taxon>Pseudomonadati</taxon>
        <taxon>Pseudomonadota</taxon>
        <taxon>Gammaproteobacteria</taxon>
        <taxon>Aeromonadales</taxon>
        <taxon>Aeromonadaceae</taxon>
        <taxon>Aeromonas</taxon>
    </lineage>
</organism>
<evidence type="ECO:0000256" key="3">
    <source>
        <dbReference type="ARBA" id="ARBA00023014"/>
    </source>
</evidence>
<sequence>MSAVAEAPLPIQMTDAAANKVKSLITEEENPELKLRVYITGGGCSGFQYGFTFDEKINDGDTVVEKNGVTMVIDPMSLQYLVGGSVDYTEGLEGSRFTVTNPNATTTCGCGSSFSI</sequence>
<feature type="binding site" evidence="4">
    <location>
        <position position="108"/>
    </location>
    <ligand>
        <name>iron-sulfur cluster</name>
        <dbReference type="ChEBI" id="CHEBI:30408"/>
    </ligand>
</feature>
<comment type="subunit">
    <text evidence="4">Homodimer.</text>
</comment>
<dbReference type="InterPro" id="IPR016092">
    <property type="entry name" value="ATAP"/>
</dbReference>
<dbReference type="Proteomes" id="UP000076809">
    <property type="component" value="Chromosome"/>
</dbReference>
<keyword evidence="3 4" id="KW-0411">Iron-sulfur</keyword>
<dbReference type="InterPro" id="IPR035903">
    <property type="entry name" value="HesB-like_dom_sf"/>
</dbReference>
<evidence type="ECO:0000256" key="1">
    <source>
        <dbReference type="ARBA" id="ARBA00022723"/>
    </source>
</evidence>
<dbReference type="GO" id="GO:0005506">
    <property type="term" value="F:iron ion binding"/>
    <property type="evidence" value="ECO:0007669"/>
    <property type="project" value="UniProtKB-UniRule"/>
</dbReference>
<dbReference type="NCBIfam" id="TIGR00049">
    <property type="entry name" value="iron-sulfur cluster assembly accessory protein"/>
    <property type="match status" value="1"/>
</dbReference>
<dbReference type="Gene3D" id="2.60.300.12">
    <property type="entry name" value="HesB-like domain"/>
    <property type="match status" value="1"/>
</dbReference>
<dbReference type="FunFam" id="2.60.300.12:FF:000002">
    <property type="entry name" value="Iron-sulfur cluster insertion protein ErpA"/>
    <property type="match status" value="1"/>
</dbReference>
<dbReference type="HAMAP" id="MF_01380">
    <property type="entry name" value="Fe_S_insert_ErpA"/>
    <property type="match status" value="1"/>
</dbReference>
<dbReference type="PANTHER" id="PTHR43011:SF1">
    <property type="entry name" value="IRON-SULFUR CLUSTER ASSEMBLY 2 HOMOLOG, MITOCHONDRIAL"/>
    <property type="match status" value="1"/>
</dbReference>
<dbReference type="GO" id="GO:0016226">
    <property type="term" value="P:iron-sulfur cluster assembly"/>
    <property type="evidence" value="ECO:0007669"/>
    <property type="project" value="UniProtKB-UniRule"/>
</dbReference>
<dbReference type="EMBL" id="CP014774">
    <property type="protein sequence ID" value="ANB53015.1"/>
    <property type="molecule type" value="Genomic_DNA"/>
</dbReference>
<keyword evidence="1 4" id="KW-0479">Metal-binding</keyword>
<dbReference type="RefSeq" id="WP_064338859.1">
    <property type="nucleotide sequence ID" value="NZ_CP014774.1"/>
</dbReference>
<proteinExistence type="inferred from homology"/>
<gene>
    <name evidence="4" type="primary">erpA</name>
    <name evidence="6" type="ORF">WM43_10200</name>
</gene>
<dbReference type="SUPFAM" id="SSF89360">
    <property type="entry name" value="HesB-like domain"/>
    <property type="match status" value="1"/>
</dbReference>
<evidence type="ECO:0000256" key="4">
    <source>
        <dbReference type="HAMAP-Rule" id="MF_01380"/>
    </source>
</evidence>
<feature type="binding site" evidence="4">
    <location>
        <position position="110"/>
    </location>
    <ligand>
        <name>iron-sulfur cluster</name>
        <dbReference type="ChEBI" id="CHEBI:30408"/>
    </ligand>
</feature>
<protein>
    <recommendedName>
        <fullName evidence="4">Iron-sulfur cluster insertion protein ErpA</fullName>
    </recommendedName>
</protein>
<dbReference type="NCBIfam" id="NF010147">
    <property type="entry name" value="PRK13623.1"/>
    <property type="match status" value="1"/>
</dbReference>
<keyword evidence="2 4" id="KW-0408">Iron</keyword>
<reference evidence="6 7" key="1">
    <citation type="journal article" date="2016" name="J. Clin. Microbiol.">
        <title>Detection and Whole-Genome Sequencing of Carbapenemase-Producing Aeromonas hydrophila Isolates from Routine Perirectal Surveillance Culture.</title>
        <authorList>
            <person name="Hughes H.Y."/>
            <person name="Conlan S.P."/>
            <person name="Lau A.F."/>
            <person name="Dekker J.P."/>
            <person name="Michelin A.V."/>
            <person name="Youn J.H."/>
            <person name="Henderson D.K."/>
            <person name="Frank K.M."/>
            <person name="Segre J.A."/>
            <person name="Palmore T.N."/>
        </authorList>
    </citation>
    <scope>NUCLEOTIDE SEQUENCE [LARGE SCALE GENOMIC DNA]</scope>
    <source>
        <strain evidence="6 7">AVNIH1</strain>
    </source>
</reference>
<feature type="binding site" evidence="4">
    <location>
        <position position="44"/>
    </location>
    <ligand>
        <name>iron-sulfur cluster</name>
        <dbReference type="ChEBI" id="CHEBI:30408"/>
    </ligand>
</feature>
<dbReference type="GO" id="GO:0051539">
    <property type="term" value="F:4 iron, 4 sulfur cluster binding"/>
    <property type="evidence" value="ECO:0007669"/>
    <property type="project" value="TreeGrafter"/>
</dbReference>
<dbReference type="InterPro" id="IPR000361">
    <property type="entry name" value="ATAP_core_dom"/>
</dbReference>
<comment type="cofactor">
    <cofactor evidence="4">
        <name>iron-sulfur cluster</name>
        <dbReference type="ChEBI" id="CHEBI:30408"/>
    </cofactor>
    <text evidence="4">Binds 1 iron-sulfur cluster per subunit.</text>
</comment>
<evidence type="ECO:0000313" key="6">
    <source>
        <dbReference type="EMBL" id="ANB53015.1"/>
    </source>
</evidence>
<comment type="similarity">
    <text evidence="4">Belongs to the HesB/IscA family.</text>
</comment>
<dbReference type="GO" id="GO:0005829">
    <property type="term" value="C:cytosol"/>
    <property type="evidence" value="ECO:0007669"/>
    <property type="project" value="TreeGrafter"/>
</dbReference>
<name>A0AAC9B8N2_AERVE</name>
<feature type="domain" description="Core" evidence="5">
    <location>
        <begin position="11"/>
        <end position="111"/>
    </location>
</feature>
<comment type="function">
    <text evidence="4">Required for insertion of 4Fe-4S clusters for at least IspG.</text>
</comment>
<dbReference type="AlphaFoldDB" id="A0AAC9B8N2"/>
<dbReference type="InterPro" id="IPR023063">
    <property type="entry name" value="ErpA_proteobact"/>
</dbReference>
<accession>A0AAC9B8N2</accession>
<dbReference type="GO" id="GO:0051537">
    <property type="term" value="F:2 iron, 2 sulfur cluster binding"/>
    <property type="evidence" value="ECO:0007669"/>
    <property type="project" value="UniProtKB-ARBA"/>
</dbReference>
<dbReference type="PANTHER" id="PTHR43011">
    <property type="entry name" value="IRON-SULFUR CLUSTER ASSEMBLY 2 HOMOLOG, MITOCHONDRIAL"/>
    <property type="match status" value="1"/>
</dbReference>
<dbReference type="Pfam" id="PF01521">
    <property type="entry name" value="Fe-S_biosyn"/>
    <property type="match status" value="1"/>
</dbReference>
<evidence type="ECO:0000259" key="5">
    <source>
        <dbReference type="Pfam" id="PF01521"/>
    </source>
</evidence>
<dbReference type="PROSITE" id="PS01152">
    <property type="entry name" value="HESB"/>
    <property type="match status" value="1"/>
</dbReference>